<dbReference type="SUPFAM" id="SSF103481">
    <property type="entry name" value="Multidrug resistance efflux transporter EmrE"/>
    <property type="match status" value="1"/>
</dbReference>
<feature type="domain" description="EamA" evidence="7">
    <location>
        <begin position="8"/>
        <end position="116"/>
    </location>
</feature>
<reference evidence="9" key="1">
    <citation type="submission" date="2016-04" db="EMBL/GenBank/DDBJ databases">
        <title>Cephalotus genome sequencing.</title>
        <authorList>
            <person name="Fukushima K."/>
            <person name="Hasebe M."/>
            <person name="Fang X."/>
        </authorList>
    </citation>
    <scope>NUCLEOTIDE SEQUENCE [LARGE SCALE GENOMIC DNA]</scope>
    <source>
        <strain evidence="9">cv. St1</strain>
    </source>
</reference>
<sequence>MSVKYPCPYSSTALVSLMAAIQSSVFALCIEKDKSQWKLGGNFRLFTVLYSAIASCLMMTMIPWCVRMRGPVFVSSFNPVALVLVAIVRFLVLNEKLYLRCVLGSVLIIFGLYLVL</sequence>
<dbReference type="GO" id="GO:0022857">
    <property type="term" value="F:transmembrane transporter activity"/>
    <property type="evidence" value="ECO:0007669"/>
    <property type="project" value="InterPro"/>
</dbReference>
<dbReference type="GO" id="GO:0016020">
    <property type="term" value="C:membrane"/>
    <property type="evidence" value="ECO:0007669"/>
    <property type="project" value="UniProtKB-SubCell"/>
</dbReference>
<evidence type="ECO:0000313" key="8">
    <source>
        <dbReference type="EMBL" id="GAV80283.1"/>
    </source>
</evidence>
<accession>A0A1Q3CJN4</accession>
<proteinExistence type="inferred from homology"/>
<evidence type="ECO:0000256" key="1">
    <source>
        <dbReference type="ARBA" id="ARBA00004141"/>
    </source>
</evidence>
<dbReference type="Proteomes" id="UP000187406">
    <property type="component" value="Unassembled WGS sequence"/>
</dbReference>
<evidence type="ECO:0000313" key="9">
    <source>
        <dbReference type="Proteomes" id="UP000187406"/>
    </source>
</evidence>
<comment type="subcellular location">
    <subcellularLocation>
        <location evidence="1 6">Membrane</location>
        <topology evidence="1 6">Multi-pass membrane protein</topology>
    </subcellularLocation>
</comment>
<protein>
    <recommendedName>
        <fullName evidence="6">WAT1-related protein</fullName>
    </recommendedName>
</protein>
<dbReference type="Pfam" id="PF00892">
    <property type="entry name" value="EamA"/>
    <property type="match status" value="1"/>
</dbReference>
<dbReference type="InParanoid" id="A0A1Q3CJN4"/>
<evidence type="ECO:0000259" key="7">
    <source>
        <dbReference type="Pfam" id="PF00892"/>
    </source>
</evidence>
<dbReference type="AlphaFoldDB" id="A0A1Q3CJN4"/>
<keyword evidence="9" id="KW-1185">Reference proteome</keyword>
<comment type="caution">
    <text evidence="8">The sequence shown here is derived from an EMBL/GenBank/DDBJ whole genome shotgun (WGS) entry which is preliminary data.</text>
</comment>
<comment type="caution">
    <text evidence="6">Lacks conserved residue(s) required for the propagation of feature annotation.</text>
</comment>
<gene>
    <name evidence="8" type="ORF">CFOL_v3_23744</name>
</gene>
<evidence type="ECO:0000256" key="4">
    <source>
        <dbReference type="ARBA" id="ARBA00022989"/>
    </source>
</evidence>
<dbReference type="InterPro" id="IPR000620">
    <property type="entry name" value="EamA_dom"/>
</dbReference>
<dbReference type="InterPro" id="IPR030184">
    <property type="entry name" value="WAT1-related"/>
</dbReference>
<evidence type="ECO:0000256" key="5">
    <source>
        <dbReference type="ARBA" id="ARBA00023136"/>
    </source>
</evidence>
<evidence type="ECO:0000256" key="3">
    <source>
        <dbReference type="ARBA" id="ARBA00022692"/>
    </source>
</evidence>
<dbReference type="PANTHER" id="PTHR31218">
    <property type="entry name" value="WAT1-RELATED PROTEIN"/>
    <property type="match status" value="1"/>
</dbReference>
<keyword evidence="3 6" id="KW-0812">Transmembrane</keyword>
<keyword evidence="5 6" id="KW-0472">Membrane</keyword>
<comment type="similarity">
    <text evidence="2 6">Belongs to the drug/metabolite transporter (DMT) superfamily. Plant drug/metabolite exporter (P-DME) (TC 2.A.7.4) family.</text>
</comment>
<feature type="transmembrane region" description="Helical" evidence="6">
    <location>
        <begin position="97"/>
        <end position="115"/>
    </location>
</feature>
<name>A0A1Q3CJN4_CEPFO</name>
<dbReference type="STRING" id="3775.A0A1Q3CJN4"/>
<dbReference type="OrthoDB" id="1728340at2759"/>
<evidence type="ECO:0000256" key="6">
    <source>
        <dbReference type="RuleBase" id="RU363077"/>
    </source>
</evidence>
<keyword evidence="4 6" id="KW-1133">Transmembrane helix</keyword>
<organism evidence="8 9">
    <name type="scientific">Cephalotus follicularis</name>
    <name type="common">Albany pitcher plant</name>
    <dbReference type="NCBI Taxonomy" id="3775"/>
    <lineage>
        <taxon>Eukaryota</taxon>
        <taxon>Viridiplantae</taxon>
        <taxon>Streptophyta</taxon>
        <taxon>Embryophyta</taxon>
        <taxon>Tracheophyta</taxon>
        <taxon>Spermatophyta</taxon>
        <taxon>Magnoliopsida</taxon>
        <taxon>eudicotyledons</taxon>
        <taxon>Gunneridae</taxon>
        <taxon>Pentapetalae</taxon>
        <taxon>rosids</taxon>
        <taxon>fabids</taxon>
        <taxon>Oxalidales</taxon>
        <taxon>Cephalotaceae</taxon>
        <taxon>Cephalotus</taxon>
    </lineage>
</organism>
<evidence type="ECO:0000256" key="2">
    <source>
        <dbReference type="ARBA" id="ARBA00007635"/>
    </source>
</evidence>
<feature type="transmembrane region" description="Helical" evidence="6">
    <location>
        <begin position="72"/>
        <end position="91"/>
    </location>
</feature>
<dbReference type="EMBL" id="BDDD01002150">
    <property type="protein sequence ID" value="GAV80283.1"/>
    <property type="molecule type" value="Genomic_DNA"/>
</dbReference>
<feature type="transmembrane region" description="Helical" evidence="6">
    <location>
        <begin position="43"/>
        <end position="65"/>
    </location>
</feature>
<dbReference type="InterPro" id="IPR037185">
    <property type="entry name" value="EmrE-like"/>
</dbReference>